<dbReference type="PANTHER" id="PTHR30435:SF1">
    <property type="entry name" value="FLAGELLAR HOOK PROTEIN FLGE"/>
    <property type="match status" value="1"/>
</dbReference>
<dbReference type="EMBL" id="SJPH01000004">
    <property type="protein sequence ID" value="TWT43188.1"/>
    <property type="molecule type" value="Genomic_DNA"/>
</dbReference>
<dbReference type="InterPro" id="IPR037925">
    <property type="entry name" value="FlgE/F/G-like"/>
</dbReference>
<dbReference type="Pfam" id="PF00460">
    <property type="entry name" value="Flg_bb_rod"/>
    <property type="match status" value="1"/>
</dbReference>
<evidence type="ECO:0000259" key="9">
    <source>
        <dbReference type="Pfam" id="PF22692"/>
    </source>
</evidence>
<keyword evidence="10" id="KW-0966">Cell projection</keyword>
<feature type="domain" description="Flagellar hook protein FlgE/F/G-like D1" evidence="9">
    <location>
        <begin position="97"/>
        <end position="165"/>
    </location>
</feature>
<dbReference type="InterPro" id="IPR037058">
    <property type="entry name" value="Falgellar_hook_FlgE_sf"/>
</dbReference>
<evidence type="ECO:0000259" key="7">
    <source>
        <dbReference type="Pfam" id="PF06429"/>
    </source>
</evidence>
<dbReference type="GO" id="GO:0071978">
    <property type="term" value="P:bacterial-type flagellum-dependent swarming motility"/>
    <property type="evidence" value="ECO:0007669"/>
    <property type="project" value="TreeGrafter"/>
</dbReference>
<dbReference type="SUPFAM" id="SSF117143">
    <property type="entry name" value="Flagellar hook protein flgE"/>
    <property type="match status" value="1"/>
</dbReference>
<dbReference type="Pfam" id="PF22692">
    <property type="entry name" value="LlgE_F_G_D1"/>
    <property type="match status" value="1"/>
</dbReference>
<dbReference type="RefSeq" id="WP_146574105.1">
    <property type="nucleotide sequence ID" value="NZ_SJPH01000004.1"/>
</dbReference>
<accession>A0A5C5VX40</accession>
<organism evidence="10 11">
    <name type="scientific">Botrimarina hoheduenensis</name>
    <dbReference type="NCBI Taxonomy" id="2528000"/>
    <lineage>
        <taxon>Bacteria</taxon>
        <taxon>Pseudomonadati</taxon>
        <taxon>Planctomycetota</taxon>
        <taxon>Planctomycetia</taxon>
        <taxon>Pirellulales</taxon>
        <taxon>Lacipirellulaceae</taxon>
        <taxon>Botrimarina</taxon>
    </lineage>
</organism>
<comment type="similarity">
    <text evidence="2 5">Belongs to the flagella basal body rod proteins family.</text>
</comment>
<comment type="function">
    <text evidence="5">A flexible structure which links the flagellar filament to the drive apparatus in the basal body.</text>
</comment>
<sequence>MGLQSAMTTALTGLQAAETSIDVIGNNIANSNTVGFKGSDVIFATQFLQTQSIGSAPSSSSGGTNPRQIGLGVKVAQISPDFSQGTIEISSNPLDLAIQGDGFLVVQGSQGERLFTRNGQLSLNSINEVVTSTGNRLLGYGVNDRYELQTATVQPITIPLGAQRVAQSTSEARFAGVLNPEVEAASTPAVVTSEVLGDSTVAFPSDTDVAGVGVALREAPAAGTAAENTSATTTLGAGTYRYRVAFRDGDGNISSASTEWSATIGATSSIDISGLLPAGSTFPEWVLYRTEANGSDFFQQGIYSTAATLPINDAVGDVALAANPALDTRAVDNGTYNYYVTYYNSTNGVESRPSDQISGAAVSTEGSSIRLDLSVLDPPPTGSGFNQVRIYRNASGDTSTYYLVDSVTAATSTVPMAAYIDKSPSSDLLTASTELDFDGPRAGSGTALVNLQSRNGDTYDNPFDLGTATSGVLRFGGEQGGSLLEPLELTIDNSTTVQTLMDFMSDALGLQQASNVSDFPLPSGGGSISISNGQLVVTSNYGEQSAVDIPLTAFRLTPDGASAPDPVNVAFSQTQAANGPGTTTEFLVYDSLGSPLTVRINTVLESKNANSTTYRWYASSGDSAPTPPDQSTVVGNGVMVFDNRGDLISAPSARISVFRELSASESPLEIDLNLDSVTSLAETDAAGNPTSSFNMTSQDGFPPGVLTDFIITESGGILGQFSNGTQRTLGQVVMARFANAQGLRQIGDSLFAQSVNSGEALIGDPGADGLGSLTAGAVELSNSDIGQDLVEMILAQTQYQAGSRVISAAQELLDELLALQR</sequence>
<dbReference type="Proteomes" id="UP000318995">
    <property type="component" value="Unassembled WGS sequence"/>
</dbReference>
<name>A0A5C5VX40_9BACT</name>
<evidence type="ECO:0000313" key="11">
    <source>
        <dbReference type="Proteomes" id="UP000318995"/>
    </source>
</evidence>
<reference evidence="10 11" key="1">
    <citation type="submission" date="2019-02" db="EMBL/GenBank/DDBJ databases">
        <title>Deep-cultivation of Planctomycetes and their phenomic and genomic characterization uncovers novel biology.</title>
        <authorList>
            <person name="Wiegand S."/>
            <person name="Jogler M."/>
            <person name="Boedeker C."/>
            <person name="Pinto D."/>
            <person name="Vollmers J."/>
            <person name="Rivas-Marin E."/>
            <person name="Kohn T."/>
            <person name="Peeters S.H."/>
            <person name="Heuer A."/>
            <person name="Rast P."/>
            <person name="Oberbeckmann S."/>
            <person name="Bunk B."/>
            <person name="Jeske O."/>
            <person name="Meyerdierks A."/>
            <person name="Storesund J.E."/>
            <person name="Kallscheuer N."/>
            <person name="Luecker S."/>
            <person name="Lage O.M."/>
            <person name="Pohl T."/>
            <person name="Merkel B.J."/>
            <person name="Hornburger P."/>
            <person name="Mueller R.-W."/>
            <person name="Bruemmer F."/>
            <person name="Labrenz M."/>
            <person name="Spormann A.M."/>
            <person name="Op Den Camp H."/>
            <person name="Overmann J."/>
            <person name="Amann R."/>
            <person name="Jetten M.S.M."/>
            <person name="Mascher T."/>
            <person name="Medema M.H."/>
            <person name="Devos D.P."/>
            <person name="Kaster A.-K."/>
            <person name="Ovreas L."/>
            <person name="Rohde M."/>
            <person name="Galperin M.Y."/>
            <person name="Jogler C."/>
        </authorList>
    </citation>
    <scope>NUCLEOTIDE SEQUENCE [LARGE SCALE GENOMIC DNA]</scope>
    <source>
        <strain evidence="10 11">Pla111</strain>
    </source>
</reference>
<dbReference type="PANTHER" id="PTHR30435">
    <property type="entry name" value="FLAGELLAR PROTEIN"/>
    <property type="match status" value="1"/>
</dbReference>
<dbReference type="InterPro" id="IPR001444">
    <property type="entry name" value="Flag_bb_rod_N"/>
</dbReference>
<evidence type="ECO:0000256" key="1">
    <source>
        <dbReference type="ARBA" id="ARBA00004117"/>
    </source>
</evidence>
<evidence type="ECO:0000259" key="6">
    <source>
        <dbReference type="Pfam" id="PF00460"/>
    </source>
</evidence>
<proteinExistence type="inferred from homology"/>
<dbReference type="OrthoDB" id="9804559at2"/>
<dbReference type="InterPro" id="IPR053967">
    <property type="entry name" value="LlgE_F_G-like_D1"/>
</dbReference>
<evidence type="ECO:0000256" key="2">
    <source>
        <dbReference type="ARBA" id="ARBA00009677"/>
    </source>
</evidence>
<evidence type="ECO:0000313" key="10">
    <source>
        <dbReference type="EMBL" id="TWT43188.1"/>
    </source>
</evidence>
<comment type="subcellular location">
    <subcellularLocation>
        <location evidence="1 5">Bacterial flagellum basal body</location>
    </subcellularLocation>
</comment>
<feature type="domain" description="Flagellar basal-body/hook protein C-terminal" evidence="7">
    <location>
        <begin position="775"/>
        <end position="819"/>
    </location>
</feature>
<dbReference type="InterPro" id="IPR011491">
    <property type="entry name" value="FlgE_D2"/>
</dbReference>
<dbReference type="GO" id="GO:0009424">
    <property type="term" value="C:bacterial-type flagellum hook"/>
    <property type="evidence" value="ECO:0007669"/>
    <property type="project" value="TreeGrafter"/>
</dbReference>
<comment type="caution">
    <text evidence="10">The sequence shown here is derived from an EMBL/GenBank/DDBJ whole genome shotgun (WGS) entry which is preliminary data.</text>
</comment>
<keyword evidence="10" id="KW-0969">Cilium</keyword>
<evidence type="ECO:0000256" key="3">
    <source>
        <dbReference type="ARBA" id="ARBA00019015"/>
    </source>
</evidence>
<dbReference type="GO" id="GO:0009425">
    <property type="term" value="C:bacterial-type flagellum basal body"/>
    <property type="evidence" value="ECO:0007669"/>
    <property type="project" value="UniProtKB-SubCell"/>
</dbReference>
<dbReference type="AlphaFoldDB" id="A0A5C5VX40"/>
<feature type="domain" description="Flagellar hook protein FlgE D2" evidence="8">
    <location>
        <begin position="566"/>
        <end position="701"/>
    </location>
</feature>
<dbReference type="Pfam" id="PF06429">
    <property type="entry name" value="Flg_bbr_C"/>
    <property type="match status" value="1"/>
</dbReference>
<evidence type="ECO:0000256" key="5">
    <source>
        <dbReference type="RuleBase" id="RU362116"/>
    </source>
</evidence>
<dbReference type="InterPro" id="IPR019776">
    <property type="entry name" value="Flagellar_basal_body_rod_CS"/>
</dbReference>
<dbReference type="InterPro" id="IPR020013">
    <property type="entry name" value="Flagellar_FlgE/F/G"/>
</dbReference>
<dbReference type="NCBIfam" id="TIGR03506">
    <property type="entry name" value="FlgEFG_subfam"/>
    <property type="match status" value="2"/>
</dbReference>
<evidence type="ECO:0000256" key="4">
    <source>
        <dbReference type="ARBA" id="ARBA00023143"/>
    </source>
</evidence>
<keyword evidence="10" id="KW-0282">Flagellum</keyword>
<feature type="domain" description="Flagellar basal body rod protein N-terminal" evidence="6">
    <location>
        <begin position="7"/>
        <end position="37"/>
    </location>
</feature>
<gene>
    <name evidence="10" type="primary">flgE</name>
    <name evidence="10" type="ORF">Pla111_21380</name>
</gene>
<protein>
    <recommendedName>
        <fullName evidence="3 5">Flagellar hook protein FlgE</fullName>
    </recommendedName>
</protein>
<dbReference type="Pfam" id="PF07559">
    <property type="entry name" value="FlgE_D2"/>
    <property type="match status" value="1"/>
</dbReference>
<keyword evidence="11" id="KW-1185">Reference proteome</keyword>
<evidence type="ECO:0000259" key="8">
    <source>
        <dbReference type="Pfam" id="PF07559"/>
    </source>
</evidence>
<dbReference type="InterPro" id="IPR010930">
    <property type="entry name" value="Flg_bb/hook_C_dom"/>
</dbReference>
<dbReference type="Gene3D" id="2.60.98.20">
    <property type="entry name" value="Flagellar hook protein FlgE"/>
    <property type="match status" value="1"/>
</dbReference>
<dbReference type="GO" id="GO:0005829">
    <property type="term" value="C:cytosol"/>
    <property type="evidence" value="ECO:0007669"/>
    <property type="project" value="TreeGrafter"/>
</dbReference>
<keyword evidence="4 5" id="KW-0975">Bacterial flagellum</keyword>
<dbReference type="PROSITE" id="PS00588">
    <property type="entry name" value="FLAGELLA_BB_ROD"/>
    <property type="match status" value="1"/>
</dbReference>